<keyword evidence="3" id="KW-1185">Reference proteome</keyword>
<keyword evidence="1" id="KW-1133">Transmembrane helix</keyword>
<feature type="transmembrane region" description="Helical" evidence="1">
    <location>
        <begin position="37"/>
        <end position="55"/>
    </location>
</feature>
<organism evidence="2 3">
    <name type="scientific">Pseudoalteromonas arctica</name>
    <dbReference type="NCBI Taxonomy" id="394751"/>
    <lineage>
        <taxon>Bacteria</taxon>
        <taxon>Pseudomonadati</taxon>
        <taxon>Pseudomonadota</taxon>
        <taxon>Gammaproteobacteria</taxon>
        <taxon>Alteromonadales</taxon>
        <taxon>Pseudoalteromonadaceae</taxon>
        <taxon>Pseudoalteromonas</taxon>
    </lineage>
</organism>
<dbReference type="EMBL" id="JBBMQX010000001">
    <property type="protein sequence ID" value="MEM5531335.1"/>
    <property type="molecule type" value="Genomic_DNA"/>
</dbReference>
<evidence type="ECO:0000256" key="1">
    <source>
        <dbReference type="SAM" id="Phobius"/>
    </source>
</evidence>
<evidence type="ECO:0000313" key="3">
    <source>
        <dbReference type="Proteomes" id="UP001457661"/>
    </source>
</evidence>
<keyword evidence="1" id="KW-0472">Membrane</keyword>
<comment type="caution">
    <text evidence="2">The sequence shown here is derived from an EMBL/GenBank/DDBJ whole genome shotgun (WGS) entry which is preliminary data.</text>
</comment>
<protein>
    <submittedName>
        <fullName evidence="2">Uncharacterized protein</fullName>
    </submittedName>
</protein>
<name>A0ABU9TCA1_9GAMM</name>
<dbReference type="RefSeq" id="WP_342879064.1">
    <property type="nucleotide sequence ID" value="NZ_JBBMQX010000001.1"/>
</dbReference>
<keyword evidence="1" id="KW-0812">Transmembrane</keyword>
<accession>A0ABU9TCA1</accession>
<evidence type="ECO:0000313" key="2">
    <source>
        <dbReference type="EMBL" id="MEM5531335.1"/>
    </source>
</evidence>
<dbReference type="Proteomes" id="UP001457661">
    <property type="component" value="Unassembled WGS sequence"/>
</dbReference>
<proteinExistence type="predicted"/>
<gene>
    <name evidence="2" type="ORF">WNY57_02715</name>
</gene>
<sequence>MKYVITVFVASFFLAIAFCIGATKFQGVFNGIKWTDIGSLVVTFLGFTFAFVTYFQWLKNKRKEDAYLVAKKYVASIDEIEEQLHELLYQYDHICPAPGVFVENNDVSLKRIEHLHNVWEYLYQARRNLYKSHRELAFWDVNLISDFKDHHDEINKSLDNISVVSSALNNQLFHFIKSEMKNMGEVISHKKRFDELFNKIHIVTQKRVECGFKDMFKFGE</sequence>
<reference evidence="2 3" key="1">
    <citation type="submission" date="2024-03" db="EMBL/GenBank/DDBJ databases">
        <title>Community enrichment and isolation of bacterial strains for fucoidan degradation.</title>
        <authorList>
            <person name="Sichert A."/>
        </authorList>
    </citation>
    <scope>NUCLEOTIDE SEQUENCE [LARGE SCALE GENOMIC DNA]</scope>
    <source>
        <strain evidence="2 3">AS26</strain>
    </source>
</reference>